<gene>
    <name evidence="2" type="ORF">PLOB_00043548</name>
</gene>
<protein>
    <recommendedName>
        <fullName evidence="1">LRAT domain-containing protein</fullName>
    </recommendedName>
</protein>
<evidence type="ECO:0000313" key="2">
    <source>
        <dbReference type="EMBL" id="CAH3143652.1"/>
    </source>
</evidence>
<dbReference type="Proteomes" id="UP001159405">
    <property type="component" value="Unassembled WGS sequence"/>
</dbReference>
<comment type="caution">
    <text evidence="2">The sequence shown here is derived from an EMBL/GenBank/DDBJ whole genome shotgun (WGS) entry which is preliminary data.</text>
</comment>
<dbReference type="Gene3D" id="3.90.1720.10">
    <property type="entry name" value="endopeptidase domain like (from Nostoc punctiforme)"/>
    <property type="match status" value="1"/>
</dbReference>
<name>A0ABN8PH23_9CNID</name>
<dbReference type="InterPro" id="IPR007053">
    <property type="entry name" value="LRAT_dom"/>
</dbReference>
<proteinExistence type="predicted"/>
<keyword evidence="3" id="KW-1185">Reference proteome</keyword>
<dbReference type="Pfam" id="PF04970">
    <property type="entry name" value="LRAT"/>
    <property type="match status" value="1"/>
</dbReference>
<evidence type="ECO:0000313" key="3">
    <source>
        <dbReference type="Proteomes" id="UP001159405"/>
    </source>
</evidence>
<organism evidence="2 3">
    <name type="scientific">Porites lobata</name>
    <dbReference type="NCBI Taxonomy" id="104759"/>
    <lineage>
        <taxon>Eukaryota</taxon>
        <taxon>Metazoa</taxon>
        <taxon>Cnidaria</taxon>
        <taxon>Anthozoa</taxon>
        <taxon>Hexacorallia</taxon>
        <taxon>Scleractinia</taxon>
        <taxon>Fungiina</taxon>
        <taxon>Poritidae</taxon>
        <taxon>Porites</taxon>
    </lineage>
</organism>
<accession>A0ABN8PH23</accession>
<dbReference type="PROSITE" id="PS51934">
    <property type="entry name" value="LRAT"/>
    <property type="match status" value="1"/>
</dbReference>
<evidence type="ECO:0000259" key="1">
    <source>
        <dbReference type="PROSITE" id="PS51934"/>
    </source>
</evidence>
<sequence>MSARNNMYTYTDSRGNKREVPMVRASSLDQIKRGDHICFNRNLHWHHAIVETVDKLNGEVIVIEYCNTAKQFSQDNSTPPKNPRWAEVVRQSFKLENDPVYPGANVLLVHVIKHDSCYDPEEVVTRAKGKLGERGYNPNTFDRGHFALWCKTGISSSEQVNSFREFIGTCVAAVANTAGEEIIKTGVRREVTKEVVSRAISKTGQQIVSSGVRTVTKEVLAQTTQKTGEAIVKTGIGAVTKKVVAQTTVKTGQQVVKTGIGAVTKQVVAQTTTASNTGKQMAKSGFHVATKEVVTQSVSNTGQQVVKTGVREATKEVVTETVSKTGQEVVKTGTRTTTKEIVTETSVVNESFGGLAIAAAVEGVSAVYDINCAYKDKQEGRISQAEFDQAVGKRVVTGTMNVAGSTLGAAIGQVLIPIPVVGGLVGGIGGSFLGKYVGGLPFS</sequence>
<feature type="domain" description="LRAT" evidence="1">
    <location>
        <begin position="36"/>
        <end position="159"/>
    </location>
</feature>
<reference evidence="2 3" key="1">
    <citation type="submission" date="2022-05" db="EMBL/GenBank/DDBJ databases">
        <authorList>
            <consortium name="Genoscope - CEA"/>
            <person name="William W."/>
        </authorList>
    </citation>
    <scope>NUCLEOTIDE SEQUENCE [LARGE SCALE GENOMIC DNA]</scope>
</reference>
<dbReference type="EMBL" id="CALNXK010000071">
    <property type="protein sequence ID" value="CAH3143652.1"/>
    <property type="molecule type" value="Genomic_DNA"/>
</dbReference>